<dbReference type="GO" id="GO:0006207">
    <property type="term" value="P:'de novo' pyrimidine nucleobase biosynthetic process"/>
    <property type="evidence" value="ECO:0007669"/>
    <property type="project" value="TreeGrafter"/>
</dbReference>
<dbReference type="STRING" id="1150626.PHAMO_580027"/>
<evidence type="ECO:0000256" key="6">
    <source>
        <dbReference type="ARBA" id="ARBA00023002"/>
    </source>
</evidence>
<sequence length="330" mass="35572">MDLSTRYLGLTLTCPLVASASPLALDVGNIRKMEDFGAGAVVLPSIFQEDIENEIDEMERLGNEGNSEALSYFPAGLTENVGPQNYLDLIRRARAAVDIPVIASLNGTTPAGWIDYARQIEQAGAHALELNVYYLPTDLVSSGAEVESRYVEILTEVKKAVSLPVAMKLSPYFSSPGHMIQTLDTAGADGVVLFNRFYQPDIDLEELTLLRDLKLSTRGEIRLPLLWIAALSGKLKGSIAASSGVQTAAEVIKYLFVGADVVMTTSALMRHGVEYLKVLKDGLVADLTAREAGSVAEIRGGLSRSAVSDIAAYDRVNYIRILRGGLHAAQ</sequence>
<comment type="caution">
    <text evidence="8">The sequence shown here is derived from an EMBL/GenBank/DDBJ whole genome shotgun (WGS) entry which is preliminary data.</text>
</comment>
<evidence type="ECO:0000313" key="8">
    <source>
        <dbReference type="EMBL" id="CCG43121.1"/>
    </source>
</evidence>
<dbReference type="GO" id="GO:0044205">
    <property type="term" value="P:'de novo' UMP biosynthetic process"/>
    <property type="evidence" value="ECO:0007669"/>
    <property type="project" value="UniProtKB-UniPathway"/>
</dbReference>
<evidence type="ECO:0000256" key="1">
    <source>
        <dbReference type="ARBA" id="ARBA00001917"/>
    </source>
</evidence>
<keyword evidence="5" id="KW-0665">Pyrimidine biosynthesis</keyword>
<dbReference type="GO" id="GO:0004152">
    <property type="term" value="F:dihydroorotate dehydrogenase activity"/>
    <property type="evidence" value="ECO:0007669"/>
    <property type="project" value="InterPro"/>
</dbReference>
<reference evidence="8 9" key="1">
    <citation type="journal article" date="2012" name="J. Bacteriol.">
        <title>Draft Genome Sequence of the Purple Photosynthetic Bacterium Phaeospirillum molischianum DSM120, a Particularly Versatile Bacterium.</title>
        <authorList>
            <person name="Duquesne K."/>
            <person name="Prima V."/>
            <person name="Ji B."/>
            <person name="Rouy Z."/>
            <person name="Medigue C."/>
            <person name="Talla E."/>
            <person name="Sturgis J.N."/>
        </authorList>
    </citation>
    <scope>NUCLEOTIDE SEQUENCE [LARGE SCALE GENOMIC DNA]</scope>
    <source>
        <strain evidence="9">DSM120</strain>
    </source>
</reference>
<accession>H8FXN3</accession>
<keyword evidence="3" id="KW-0285">Flavoprotein</keyword>
<gene>
    <name evidence="8" type="ORF">PHAMO_580027</name>
</gene>
<evidence type="ECO:0000256" key="4">
    <source>
        <dbReference type="ARBA" id="ARBA00022643"/>
    </source>
</evidence>
<dbReference type="UniPathway" id="UPA00070"/>
<comment type="pathway">
    <text evidence="2">Pyrimidine metabolism; UMP biosynthesis via de novo pathway.</text>
</comment>
<protein>
    <submittedName>
        <fullName evidence="8">Dihydroorotate dehydrogenase</fullName>
    </submittedName>
</protein>
<dbReference type="InterPro" id="IPR013785">
    <property type="entry name" value="Aldolase_TIM"/>
</dbReference>
<keyword evidence="6" id="KW-0560">Oxidoreductase</keyword>
<dbReference type="EMBL" id="CAHP01000054">
    <property type="protein sequence ID" value="CCG43121.1"/>
    <property type="molecule type" value="Genomic_DNA"/>
</dbReference>
<name>H8FXN3_MAGML</name>
<dbReference type="RefSeq" id="WP_002731133.1">
    <property type="nucleotide sequence ID" value="NZ_CAHP01000054.1"/>
</dbReference>
<dbReference type="PANTHER" id="PTHR48109">
    <property type="entry name" value="DIHYDROOROTATE DEHYDROGENASE (QUINONE), MITOCHONDRIAL-RELATED"/>
    <property type="match status" value="1"/>
</dbReference>
<keyword evidence="4" id="KW-0288">FMN</keyword>
<feature type="domain" description="Dihydroorotate dehydrogenase catalytic" evidence="7">
    <location>
        <begin position="79"/>
        <end position="285"/>
    </location>
</feature>
<dbReference type="Pfam" id="PF01180">
    <property type="entry name" value="DHO_dh"/>
    <property type="match status" value="1"/>
</dbReference>
<evidence type="ECO:0000256" key="2">
    <source>
        <dbReference type="ARBA" id="ARBA00004725"/>
    </source>
</evidence>
<dbReference type="InterPro" id="IPR005720">
    <property type="entry name" value="Dihydroorotate_DH_cat"/>
</dbReference>
<evidence type="ECO:0000256" key="3">
    <source>
        <dbReference type="ARBA" id="ARBA00022630"/>
    </source>
</evidence>
<dbReference type="CDD" id="cd04739">
    <property type="entry name" value="DHOD_like"/>
    <property type="match status" value="1"/>
</dbReference>
<organism evidence="8 9">
    <name type="scientific">Magnetospirillum molischianum DSM 120</name>
    <dbReference type="NCBI Taxonomy" id="1150626"/>
    <lineage>
        <taxon>Bacteria</taxon>
        <taxon>Pseudomonadati</taxon>
        <taxon>Pseudomonadota</taxon>
        <taxon>Alphaproteobacteria</taxon>
        <taxon>Rhodospirillales</taxon>
        <taxon>Rhodospirillaceae</taxon>
        <taxon>Magnetospirillum</taxon>
    </lineage>
</organism>
<dbReference type="InterPro" id="IPR050074">
    <property type="entry name" value="DHO_dehydrogenase"/>
</dbReference>
<dbReference type="GO" id="GO:0005737">
    <property type="term" value="C:cytoplasm"/>
    <property type="evidence" value="ECO:0007669"/>
    <property type="project" value="InterPro"/>
</dbReference>
<comment type="cofactor">
    <cofactor evidence="1">
        <name>FMN</name>
        <dbReference type="ChEBI" id="CHEBI:58210"/>
    </cofactor>
</comment>
<dbReference type="PIRSF" id="PIRSF000164">
    <property type="entry name" value="DHO_oxidase"/>
    <property type="match status" value="1"/>
</dbReference>
<dbReference type="OrthoDB" id="9794954at2"/>
<evidence type="ECO:0000313" key="9">
    <source>
        <dbReference type="Proteomes" id="UP000004169"/>
    </source>
</evidence>
<dbReference type="Proteomes" id="UP000004169">
    <property type="component" value="Unassembled WGS sequence"/>
</dbReference>
<dbReference type="NCBIfam" id="NF005741">
    <property type="entry name" value="PRK07565.1"/>
    <property type="match status" value="1"/>
</dbReference>
<dbReference type="eggNOG" id="COG0167">
    <property type="taxonomic scope" value="Bacteria"/>
</dbReference>
<dbReference type="AlphaFoldDB" id="H8FXN3"/>
<evidence type="ECO:0000256" key="5">
    <source>
        <dbReference type="ARBA" id="ARBA00022975"/>
    </source>
</evidence>
<evidence type="ECO:0000259" key="7">
    <source>
        <dbReference type="Pfam" id="PF01180"/>
    </source>
</evidence>
<dbReference type="Gene3D" id="3.20.20.70">
    <property type="entry name" value="Aldolase class I"/>
    <property type="match status" value="1"/>
</dbReference>
<dbReference type="PANTHER" id="PTHR48109:SF3">
    <property type="entry name" value="SLL0744 PROTEIN"/>
    <property type="match status" value="1"/>
</dbReference>
<dbReference type="SUPFAM" id="SSF51395">
    <property type="entry name" value="FMN-linked oxidoreductases"/>
    <property type="match status" value="1"/>
</dbReference>
<dbReference type="InterPro" id="IPR012135">
    <property type="entry name" value="Dihydroorotate_DH_1_2"/>
</dbReference>
<keyword evidence="9" id="KW-1185">Reference proteome</keyword>
<proteinExistence type="predicted"/>